<reference evidence="9" key="2">
    <citation type="submission" date="2020-09" db="EMBL/GenBank/DDBJ databases">
        <authorList>
            <person name="Sun Q."/>
            <person name="Ohkuma M."/>
        </authorList>
    </citation>
    <scope>NUCLEOTIDE SEQUENCE</scope>
    <source>
        <strain evidence="9">JCM 31311</strain>
    </source>
</reference>
<dbReference type="Gene3D" id="1.10.3720.10">
    <property type="entry name" value="MetI-like"/>
    <property type="match status" value="2"/>
</dbReference>
<evidence type="ECO:0000259" key="8">
    <source>
        <dbReference type="PROSITE" id="PS50928"/>
    </source>
</evidence>
<name>A0A918F9E7_9DEIO</name>
<feature type="transmembrane region" description="Helical" evidence="7">
    <location>
        <begin position="12"/>
        <end position="37"/>
    </location>
</feature>
<feature type="transmembrane region" description="Helical" evidence="7">
    <location>
        <begin position="140"/>
        <end position="161"/>
    </location>
</feature>
<dbReference type="AlphaFoldDB" id="A0A918F9E7"/>
<evidence type="ECO:0000313" key="10">
    <source>
        <dbReference type="Proteomes" id="UP000603865"/>
    </source>
</evidence>
<gene>
    <name evidence="9" type="ORF">GCM10008957_37440</name>
</gene>
<dbReference type="InterPro" id="IPR000515">
    <property type="entry name" value="MetI-like"/>
</dbReference>
<dbReference type="PROSITE" id="PS50928">
    <property type="entry name" value="ABC_TM1"/>
    <property type="match status" value="1"/>
</dbReference>
<dbReference type="EMBL" id="BMQL01000027">
    <property type="protein sequence ID" value="GGR21684.1"/>
    <property type="molecule type" value="Genomic_DNA"/>
</dbReference>
<evidence type="ECO:0000256" key="3">
    <source>
        <dbReference type="ARBA" id="ARBA00022475"/>
    </source>
</evidence>
<dbReference type="GO" id="GO:0055085">
    <property type="term" value="P:transmembrane transport"/>
    <property type="evidence" value="ECO:0007669"/>
    <property type="project" value="InterPro"/>
</dbReference>
<comment type="caution">
    <text evidence="9">The sequence shown here is derived from an EMBL/GenBank/DDBJ whole genome shotgun (WGS) entry which is preliminary data.</text>
</comment>
<dbReference type="CDD" id="cd06261">
    <property type="entry name" value="TM_PBP2"/>
    <property type="match status" value="1"/>
</dbReference>
<comment type="similarity">
    <text evidence="7">Belongs to the binding-protein-dependent transport system permease family.</text>
</comment>
<evidence type="ECO:0000256" key="4">
    <source>
        <dbReference type="ARBA" id="ARBA00022692"/>
    </source>
</evidence>
<keyword evidence="5 7" id="KW-1133">Transmembrane helix</keyword>
<comment type="subcellular location">
    <subcellularLocation>
        <location evidence="1 7">Cell membrane</location>
        <topology evidence="1 7">Multi-pass membrane protein</topology>
    </subcellularLocation>
</comment>
<dbReference type="PANTHER" id="PTHR43227:SF8">
    <property type="entry name" value="DIACETYLCHITOBIOSE UPTAKE SYSTEM PERMEASE PROTEIN DASB"/>
    <property type="match status" value="1"/>
</dbReference>
<evidence type="ECO:0000256" key="2">
    <source>
        <dbReference type="ARBA" id="ARBA00022448"/>
    </source>
</evidence>
<proteinExistence type="inferred from homology"/>
<feature type="transmembrane region" description="Helical" evidence="7">
    <location>
        <begin position="225"/>
        <end position="243"/>
    </location>
</feature>
<evidence type="ECO:0000313" key="9">
    <source>
        <dbReference type="EMBL" id="GGR21684.1"/>
    </source>
</evidence>
<evidence type="ECO:0000256" key="1">
    <source>
        <dbReference type="ARBA" id="ARBA00004651"/>
    </source>
</evidence>
<dbReference type="RefSeq" id="WP_189092032.1">
    <property type="nucleotide sequence ID" value="NZ_BMQL01000027.1"/>
</dbReference>
<keyword evidence="6 7" id="KW-0472">Membrane</keyword>
<dbReference type="GO" id="GO:0005886">
    <property type="term" value="C:plasma membrane"/>
    <property type="evidence" value="ECO:0007669"/>
    <property type="project" value="UniProtKB-SubCell"/>
</dbReference>
<feature type="transmembrane region" description="Helical" evidence="7">
    <location>
        <begin position="345"/>
        <end position="364"/>
    </location>
</feature>
<feature type="transmembrane region" description="Helical" evidence="7">
    <location>
        <begin position="71"/>
        <end position="92"/>
    </location>
</feature>
<dbReference type="PANTHER" id="PTHR43227">
    <property type="entry name" value="BLL4140 PROTEIN"/>
    <property type="match status" value="1"/>
</dbReference>
<feature type="transmembrane region" description="Helical" evidence="7">
    <location>
        <begin position="289"/>
        <end position="307"/>
    </location>
</feature>
<organism evidence="9 10">
    <name type="scientific">Deinococcus ruber</name>
    <dbReference type="NCBI Taxonomy" id="1848197"/>
    <lineage>
        <taxon>Bacteria</taxon>
        <taxon>Thermotogati</taxon>
        <taxon>Deinococcota</taxon>
        <taxon>Deinococci</taxon>
        <taxon>Deinococcales</taxon>
        <taxon>Deinococcaceae</taxon>
        <taxon>Deinococcus</taxon>
    </lineage>
</organism>
<keyword evidence="4 7" id="KW-0812">Transmembrane</keyword>
<reference evidence="9" key="1">
    <citation type="journal article" date="2014" name="Int. J. Syst. Evol. Microbiol.">
        <title>Complete genome sequence of Corynebacterium casei LMG S-19264T (=DSM 44701T), isolated from a smear-ripened cheese.</title>
        <authorList>
            <consortium name="US DOE Joint Genome Institute (JGI-PGF)"/>
            <person name="Walter F."/>
            <person name="Albersmeier A."/>
            <person name="Kalinowski J."/>
            <person name="Ruckert C."/>
        </authorList>
    </citation>
    <scope>NUCLEOTIDE SEQUENCE</scope>
    <source>
        <strain evidence="9">JCM 31311</strain>
    </source>
</reference>
<feature type="transmembrane region" description="Helical" evidence="7">
    <location>
        <begin position="173"/>
        <end position="192"/>
    </location>
</feature>
<protein>
    <submittedName>
        <fullName evidence="9">ABC transporter permease</fullName>
    </submittedName>
</protein>
<evidence type="ECO:0000256" key="6">
    <source>
        <dbReference type="ARBA" id="ARBA00023136"/>
    </source>
</evidence>
<feature type="domain" description="ABC transmembrane type-1" evidence="8">
    <location>
        <begin position="67"/>
        <end position="365"/>
    </location>
</feature>
<dbReference type="InterPro" id="IPR035906">
    <property type="entry name" value="MetI-like_sf"/>
</dbReference>
<dbReference type="SUPFAM" id="SSF161098">
    <property type="entry name" value="MetI-like"/>
    <property type="match status" value="2"/>
</dbReference>
<accession>A0A918F9E7</accession>
<keyword evidence="3" id="KW-1003">Cell membrane</keyword>
<evidence type="ECO:0000256" key="5">
    <source>
        <dbReference type="ARBA" id="ARBA00022989"/>
    </source>
</evidence>
<evidence type="ECO:0000256" key="7">
    <source>
        <dbReference type="RuleBase" id="RU363032"/>
    </source>
</evidence>
<dbReference type="InterPro" id="IPR050809">
    <property type="entry name" value="UgpAE/MalFG_permease"/>
</dbReference>
<keyword evidence="2 7" id="KW-0813">Transport</keyword>
<sequence>MNQKGQTATAYLFLTPFLVVLAVFFCFAFLRTIYYSFTDFNLFDPPKLIGLKPYADVLGDSSFRRALANSLLFAVITTTLQTILSLLMAVALNRKIRGLSFFRAAWYMPSITSSVVITLIFLWLFQQQGVVNYLITQLQSVWPLILTFVLILIAVQVIQVLWEKSRKLPVGYFDPALLAASALIALFVTWGLSAAGVVTAHEVVDTVSRPGQITPFLYQYFADKWLSIGGVQIISVPLMVIIFMNTFTTIPTLMLFFLAGLQNIPTALYEATEIDGATPFQQLMNVTVPMLRPVSFYVITVGLIGTLQMFDQVAVIGNAAPTDTLITLAYYVYANTFKSGVAPVYMASAAAIILAVITLLLVTVQRRFISPDAV</sequence>
<dbReference type="Proteomes" id="UP000603865">
    <property type="component" value="Unassembled WGS sequence"/>
</dbReference>
<keyword evidence="10" id="KW-1185">Reference proteome</keyword>
<feature type="transmembrane region" description="Helical" evidence="7">
    <location>
        <begin position="104"/>
        <end position="125"/>
    </location>
</feature>
<dbReference type="Pfam" id="PF00528">
    <property type="entry name" value="BPD_transp_1"/>
    <property type="match status" value="1"/>
</dbReference>